<proteinExistence type="inferred from homology"/>
<dbReference type="Pfam" id="PF14031">
    <property type="entry name" value="D-ser_dehydrat"/>
    <property type="match status" value="1"/>
</dbReference>
<dbReference type="PANTHER" id="PTHR28004:SF2">
    <property type="entry name" value="D-SERINE DEHYDRATASE"/>
    <property type="match status" value="1"/>
</dbReference>
<comment type="caution">
    <text evidence="4">The sequence shown here is derived from an EMBL/GenBank/DDBJ whole genome shotgun (WGS) entry which is preliminary data.</text>
</comment>
<dbReference type="Proteomes" id="UP000824073">
    <property type="component" value="Unassembled WGS sequence"/>
</dbReference>
<dbReference type="Pfam" id="PF01168">
    <property type="entry name" value="Ala_racemase_N"/>
    <property type="match status" value="1"/>
</dbReference>
<dbReference type="Gene3D" id="3.20.20.10">
    <property type="entry name" value="Alanine racemase"/>
    <property type="match status" value="1"/>
</dbReference>
<dbReference type="InterPro" id="IPR051466">
    <property type="entry name" value="D-amino_acid_metab_enzyme"/>
</dbReference>
<evidence type="ECO:0000313" key="4">
    <source>
        <dbReference type="EMBL" id="HIU44060.1"/>
    </source>
</evidence>
<feature type="non-terminal residue" evidence="4">
    <location>
        <position position="1"/>
    </location>
</feature>
<name>A0A9D1IUC8_9CLOT</name>
<sequence>VVGVQKLERLRALGERIDLSFGADSLEALLQIEKVFSRSSRPARVLIEIETGERRSGVVEPAQFDALIDFLEKAQHIIFEGVFSHEGFTYQAASRQECLAQFEASQQRTLDFARRAAARGLPCRTVSVGATPTAWLAQRLLPGVTELRPGTYALMDAAQGNALGSHERCAATVLTTIISKPTPERLIGDVGAKGLTAQTRPAGICKTNGFGIVKGTDVHPYAVYDEHLILYSAELHDALQIGDKIEIIPNHICPVCNLYDQALLVADGKVLQTLSIACRGRLQ</sequence>
<dbReference type="AlphaFoldDB" id="A0A9D1IUC8"/>
<dbReference type="SMART" id="SM01119">
    <property type="entry name" value="D-ser_dehydrat"/>
    <property type="match status" value="1"/>
</dbReference>
<dbReference type="Gene3D" id="2.40.37.20">
    <property type="entry name" value="D-serine dehydratase-like domain"/>
    <property type="match status" value="1"/>
</dbReference>
<gene>
    <name evidence="4" type="ORF">IAB67_07160</name>
</gene>
<organism evidence="4 5">
    <name type="scientific">Candidatus Ventrousia excrementavium</name>
    <dbReference type="NCBI Taxonomy" id="2840961"/>
    <lineage>
        <taxon>Bacteria</taxon>
        <taxon>Bacillati</taxon>
        <taxon>Bacillota</taxon>
        <taxon>Clostridia</taxon>
        <taxon>Eubacteriales</taxon>
        <taxon>Clostridiaceae</taxon>
        <taxon>Clostridiaceae incertae sedis</taxon>
        <taxon>Candidatus Ventrousia</taxon>
    </lineage>
</organism>
<evidence type="ECO:0000259" key="3">
    <source>
        <dbReference type="SMART" id="SM01119"/>
    </source>
</evidence>
<accession>A0A9D1IUC8</accession>
<dbReference type="SUPFAM" id="SSF51419">
    <property type="entry name" value="PLP-binding barrel"/>
    <property type="match status" value="1"/>
</dbReference>
<feature type="domain" description="D-serine dehydratase-like" evidence="3">
    <location>
        <begin position="170"/>
        <end position="266"/>
    </location>
</feature>
<reference evidence="4" key="1">
    <citation type="submission" date="2020-10" db="EMBL/GenBank/DDBJ databases">
        <authorList>
            <person name="Gilroy R."/>
        </authorList>
    </citation>
    <scope>NUCLEOTIDE SEQUENCE</scope>
    <source>
        <strain evidence="4">CHK191-8634</strain>
    </source>
</reference>
<dbReference type="InterPro" id="IPR042208">
    <property type="entry name" value="D-ser_dehydrat-like_sf"/>
</dbReference>
<comment type="similarity">
    <text evidence="1">Belongs to the DSD1 family.</text>
</comment>
<evidence type="ECO:0000256" key="1">
    <source>
        <dbReference type="ARBA" id="ARBA00005323"/>
    </source>
</evidence>
<dbReference type="GO" id="GO:0008721">
    <property type="term" value="F:D-serine ammonia-lyase activity"/>
    <property type="evidence" value="ECO:0007669"/>
    <property type="project" value="TreeGrafter"/>
</dbReference>
<dbReference type="PANTHER" id="PTHR28004">
    <property type="entry name" value="ZGC:162816-RELATED"/>
    <property type="match status" value="1"/>
</dbReference>
<dbReference type="InterPro" id="IPR029066">
    <property type="entry name" value="PLP-binding_barrel"/>
</dbReference>
<dbReference type="EMBL" id="DVMR01000055">
    <property type="protein sequence ID" value="HIU44060.1"/>
    <property type="molecule type" value="Genomic_DNA"/>
</dbReference>
<reference evidence="4" key="2">
    <citation type="journal article" date="2021" name="PeerJ">
        <title>Extensive microbial diversity within the chicken gut microbiome revealed by metagenomics and culture.</title>
        <authorList>
            <person name="Gilroy R."/>
            <person name="Ravi A."/>
            <person name="Getino M."/>
            <person name="Pursley I."/>
            <person name="Horton D.L."/>
            <person name="Alikhan N.F."/>
            <person name="Baker D."/>
            <person name="Gharbi K."/>
            <person name="Hall N."/>
            <person name="Watson M."/>
            <person name="Adriaenssens E.M."/>
            <person name="Foster-Nyarko E."/>
            <person name="Jarju S."/>
            <person name="Secka A."/>
            <person name="Antonio M."/>
            <person name="Oren A."/>
            <person name="Chaudhuri R.R."/>
            <person name="La Ragione R."/>
            <person name="Hildebrand F."/>
            <person name="Pallen M.J."/>
        </authorList>
    </citation>
    <scope>NUCLEOTIDE SEQUENCE</scope>
    <source>
        <strain evidence="4">CHK191-8634</strain>
    </source>
</reference>
<evidence type="ECO:0000313" key="5">
    <source>
        <dbReference type="Proteomes" id="UP000824073"/>
    </source>
</evidence>
<dbReference type="InterPro" id="IPR026956">
    <property type="entry name" value="D-ser_dehydrat-like_dom"/>
</dbReference>
<protein>
    <submittedName>
        <fullName evidence="4">Alanine racemase</fullName>
    </submittedName>
</protein>
<dbReference type="InterPro" id="IPR001608">
    <property type="entry name" value="Ala_racemase_N"/>
</dbReference>
<evidence type="ECO:0000256" key="2">
    <source>
        <dbReference type="ARBA" id="ARBA00023239"/>
    </source>
</evidence>
<keyword evidence="2" id="KW-0456">Lyase</keyword>
<dbReference type="GO" id="GO:0036088">
    <property type="term" value="P:D-serine catabolic process"/>
    <property type="evidence" value="ECO:0007669"/>
    <property type="project" value="TreeGrafter"/>
</dbReference>